<dbReference type="InterPro" id="IPR009014">
    <property type="entry name" value="Transketo_C/PFOR_II"/>
</dbReference>
<protein>
    <recommendedName>
        <fullName evidence="1">Transketolase C-terminal domain-containing protein</fullName>
    </recommendedName>
</protein>
<dbReference type="EMBL" id="JABBWD010000002">
    <property type="protein sequence ID" value="KAG1783342.1"/>
    <property type="molecule type" value="Genomic_DNA"/>
</dbReference>
<gene>
    <name evidence="2" type="ORF">EV702DRAFT_1061394</name>
</gene>
<dbReference type="SUPFAM" id="SSF52922">
    <property type="entry name" value="TK C-terminal domain-like"/>
    <property type="match status" value="1"/>
</dbReference>
<keyword evidence="3" id="KW-1185">Reference proteome</keyword>
<dbReference type="OrthoDB" id="10266385at2759"/>
<proteinExistence type="predicted"/>
<dbReference type="Gene3D" id="3.40.50.920">
    <property type="match status" value="1"/>
</dbReference>
<evidence type="ECO:0000313" key="3">
    <source>
        <dbReference type="Proteomes" id="UP000714275"/>
    </source>
</evidence>
<evidence type="ECO:0000313" key="2">
    <source>
        <dbReference type="EMBL" id="KAG1783342.1"/>
    </source>
</evidence>
<dbReference type="InterPro" id="IPR033248">
    <property type="entry name" value="Transketolase_C"/>
</dbReference>
<organism evidence="2 3">
    <name type="scientific">Suillus placidus</name>
    <dbReference type="NCBI Taxonomy" id="48579"/>
    <lineage>
        <taxon>Eukaryota</taxon>
        <taxon>Fungi</taxon>
        <taxon>Dikarya</taxon>
        <taxon>Basidiomycota</taxon>
        <taxon>Agaricomycotina</taxon>
        <taxon>Agaricomycetes</taxon>
        <taxon>Agaricomycetidae</taxon>
        <taxon>Boletales</taxon>
        <taxon>Suillineae</taxon>
        <taxon>Suillaceae</taxon>
        <taxon>Suillus</taxon>
    </lineage>
</organism>
<dbReference type="Proteomes" id="UP000714275">
    <property type="component" value="Unassembled WGS sequence"/>
</dbReference>
<dbReference type="AlphaFoldDB" id="A0A9P7A7Z2"/>
<name>A0A9P7A7Z2_9AGAM</name>
<reference evidence="2" key="1">
    <citation type="journal article" date="2020" name="New Phytol.">
        <title>Comparative genomics reveals dynamic genome evolution in host specialist ectomycorrhizal fungi.</title>
        <authorList>
            <person name="Lofgren L.A."/>
            <person name="Nguyen N.H."/>
            <person name="Vilgalys R."/>
            <person name="Ruytinx J."/>
            <person name="Liao H.L."/>
            <person name="Branco S."/>
            <person name="Kuo A."/>
            <person name="LaButti K."/>
            <person name="Lipzen A."/>
            <person name="Andreopoulos W."/>
            <person name="Pangilinan J."/>
            <person name="Riley R."/>
            <person name="Hundley H."/>
            <person name="Na H."/>
            <person name="Barry K."/>
            <person name="Grigoriev I.V."/>
            <person name="Stajich J.E."/>
            <person name="Kennedy P.G."/>
        </authorList>
    </citation>
    <scope>NUCLEOTIDE SEQUENCE</scope>
    <source>
        <strain evidence="2">DOB743</strain>
    </source>
</reference>
<feature type="domain" description="Transketolase C-terminal" evidence="1">
    <location>
        <begin position="37"/>
        <end position="76"/>
    </location>
</feature>
<accession>A0A9P7A7Z2</accession>
<evidence type="ECO:0000259" key="1">
    <source>
        <dbReference type="Pfam" id="PF02780"/>
    </source>
</evidence>
<comment type="caution">
    <text evidence="2">The sequence shown here is derived from an EMBL/GenBank/DDBJ whole genome shotgun (WGS) entry which is preliminary data.</text>
</comment>
<sequence>MSFISSDGCCLDHGDATYNENSAAIRDPNPAVFLENDVEREGSDLTIVAHSMMVTHSMDATDFLAKEGIRNIEVINRIRPVLWMLLPLRHWSQNRTGNTSIQPSEPSLDLLCAVSLSSGRFPCLRCRQRNLRTNCGERIL</sequence>
<dbReference type="Pfam" id="PF02780">
    <property type="entry name" value="Transketolase_C"/>
    <property type="match status" value="1"/>
</dbReference>